<dbReference type="Proteomes" id="UP000646548">
    <property type="component" value="Unassembled WGS sequence"/>
</dbReference>
<protein>
    <submittedName>
        <fullName evidence="2">Uncharacterized protein</fullName>
    </submittedName>
</protein>
<evidence type="ECO:0000313" key="2">
    <source>
        <dbReference type="EMBL" id="KAF6723772.1"/>
    </source>
</evidence>
<feature type="compositionally biased region" description="Basic and acidic residues" evidence="1">
    <location>
        <begin position="52"/>
        <end position="62"/>
    </location>
</feature>
<evidence type="ECO:0000313" key="3">
    <source>
        <dbReference type="Proteomes" id="UP000646548"/>
    </source>
</evidence>
<dbReference type="AlphaFoldDB" id="A0A834C134"/>
<evidence type="ECO:0000256" key="1">
    <source>
        <dbReference type="SAM" id="MobiDB-lite"/>
    </source>
</evidence>
<name>A0A834C134_ORYME</name>
<sequence length="132" mass="14184">MWGCWGGVNELFCEPVTPPDQPQGAAKQEDEEPAFDPGLSPELRCSTDTEFPADKSSNDRVPQRKRIPAAAAAGPTRSDPTPALPPGEGGFCRDCGKPTTPAIRSNDPPPNKIRDTEQRAAVLQRPPRPPTT</sequence>
<organism evidence="2 3">
    <name type="scientific">Oryzias melastigma</name>
    <name type="common">Marine medaka</name>
    <dbReference type="NCBI Taxonomy" id="30732"/>
    <lineage>
        <taxon>Eukaryota</taxon>
        <taxon>Metazoa</taxon>
        <taxon>Chordata</taxon>
        <taxon>Craniata</taxon>
        <taxon>Vertebrata</taxon>
        <taxon>Euteleostomi</taxon>
        <taxon>Actinopterygii</taxon>
        <taxon>Neopterygii</taxon>
        <taxon>Teleostei</taxon>
        <taxon>Neoteleostei</taxon>
        <taxon>Acanthomorphata</taxon>
        <taxon>Ovalentaria</taxon>
        <taxon>Atherinomorphae</taxon>
        <taxon>Beloniformes</taxon>
        <taxon>Adrianichthyidae</taxon>
        <taxon>Oryziinae</taxon>
        <taxon>Oryzias</taxon>
    </lineage>
</organism>
<accession>A0A834C134</accession>
<reference evidence="2" key="1">
    <citation type="journal article" name="BMC Genomics">
        <title>Long-read sequencing and de novo genome assembly of marine medaka (Oryzias melastigma).</title>
        <authorList>
            <person name="Liang P."/>
            <person name="Saqib H.S.A."/>
            <person name="Ni X."/>
            <person name="Shen Y."/>
        </authorList>
    </citation>
    <scope>NUCLEOTIDE SEQUENCE</scope>
    <source>
        <strain evidence="2">Bigg-433</strain>
    </source>
</reference>
<comment type="caution">
    <text evidence="2">The sequence shown here is derived from an EMBL/GenBank/DDBJ whole genome shotgun (WGS) entry which is preliminary data.</text>
</comment>
<dbReference type="EMBL" id="WKFB01000415">
    <property type="protein sequence ID" value="KAF6723772.1"/>
    <property type="molecule type" value="Genomic_DNA"/>
</dbReference>
<proteinExistence type="predicted"/>
<gene>
    <name evidence="2" type="ORF">FQA47_019428</name>
</gene>
<feature type="region of interest" description="Disordered" evidence="1">
    <location>
        <begin position="11"/>
        <end position="132"/>
    </location>
</feature>